<evidence type="ECO:0000313" key="2">
    <source>
        <dbReference type="EMBL" id="MBC5733051.1"/>
    </source>
</evidence>
<accession>A0A8J6J5L7</accession>
<dbReference type="Gene3D" id="3.40.50.12380">
    <property type="entry name" value="Nitrogenase MoFe cofactor biosynthesis protein NifE, C-terminal"/>
    <property type="match status" value="1"/>
</dbReference>
<proteinExistence type="predicted"/>
<reference evidence="2" key="1">
    <citation type="submission" date="2020-08" db="EMBL/GenBank/DDBJ databases">
        <title>Genome public.</title>
        <authorList>
            <person name="Liu C."/>
            <person name="Sun Q."/>
        </authorList>
    </citation>
    <scope>NUCLEOTIDE SEQUENCE</scope>
    <source>
        <strain evidence="2">NSJ-51</strain>
    </source>
</reference>
<dbReference type="SUPFAM" id="SSF53807">
    <property type="entry name" value="Helical backbone' metal receptor"/>
    <property type="match status" value="1"/>
</dbReference>
<dbReference type="AlphaFoldDB" id="A0A8J6J5L7"/>
<name>A0A8J6J5L7_9FIRM</name>
<sequence>MRLREYTAARAVPRYSCAISPGKHCPLFGAGAVLRGIGGITLLYLGTQDCVYYAQKAALEHRLSAPSGAESSRVLALQLSDADLIFGIRPQLEQLLEREARRAGTRGVFLVTSCSVELLSEDLQSVVDAVGRRTGKTLALIPTEHFRTFSYFEGMEAALSALVRGLKPRPPQARAFAVLGVRHRGAERAEPVRFLQERGYTLQSILPYEASLDQIEALPGVSFTLVLDGTGLGVARSLQSEFGIPFVRFDQKLDLERITEAWRQLARLTGEPLASWIGAQRREAAARSEALRPLVGGKTFFYSQVILYPFETCLFLSRLGMIPTCIFLGSVLDHTDESRLALAGQADPLLLQNASSDAVEAMLAEQTPDYFIGAAGQAIRRYPVRHVNFRTIPVEAGFSFYRSCLSQLGDAAGAAGEEYAR</sequence>
<keyword evidence="3" id="KW-1185">Reference proteome</keyword>
<dbReference type="Gene3D" id="3.40.50.1980">
    <property type="entry name" value="Nitrogenase molybdenum iron protein domain"/>
    <property type="match status" value="1"/>
</dbReference>
<organism evidence="2 3">
    <name type="scientific">Lawsonibacter hominis</name>
    <dbReference type="NCBI Taxonomy" id="2763053"/>
    <lineage>
        <taxon>Bacteria</taxon>
        <taxon>Bacillati</taxon>
        <taxon>Bacillota</taxon>
        <taxon>Clostridia</taxon>
        <taxon>Eubacteriales</taxon>
        <taxon>Oscillospiraceae</taxon>
        <taxon>Lawsonibacter</taxon>
    </lineage>
</organism>
<evidence type="ECO:0000313" key="3">
    <source>
        <dbReference type="Proteomes" id="UP000661435"/>
    </source>
</evidence>
<dbReference type="Proteomes" id="UP000661435">
    <property type="component" value="Unassembled WGS sequence"/>
</dbReference>
<dbReference type="InterPro" id="IPR000510">
    <property type="entry name" value="Nase/OxRdtase_comp1"/>
</dbReference>
<evidence type="ECO:0000259" key="1">
    <source>
        <dbReference type="Pfam" id="PF00148"/>
    </source>
</evidence>
<dbReference type="GO" id="GO:0016491">
    <property type="term" value="F:oxidoreductase activity"/>
    <property type="evidence" value="ECO:0007669"/>
    <property type="project" value="InterPro"/>
</dbReference>
<dbReference type="Pfam" id="PF00148">
    <property type="entry name" value="Oxidored_nitro"/>
    <property type="match status" value="1"/>
</dbReference>
<comment type="caution">
    <text evidence="2">The sequence shown here is derived from an EMBL/GenBank/DDBJ whole genome shotgun (WGS) entry which is preliminary data.</text>
</comment>
<feature type="domain" description="Nitrogenase/oxidoreductase component 1" evidence="1">
    <location>
        <begin position="25"/>
        <end position="375"/>
    </location>
</feature>
<dbReference type="PANTHER" id="PTHR42956">
    <property type="entry name" value="NITROGENASE IRON-MOLYBDENUM COFACTOR BIOSYNTHESIS PROTEIN NIFE"/>
    <property type="match status" value="1"/>
</dbReference>
<dbReference type="PANTHER" id="PTHR42956:SF1">
    <property type="entry name" value="NITROGENASE IRON-MOLYBDENUM COFACTOR BIOSYNTHESIS PROTEIN NIFE"/>
    <property type="match status" value="1"/>
</dbReference>
<gene>
    <name evidence="2" type="ORF">H8S57_04825</name>
</gene>
<dbReference type="InterPro" id="IPR049939">
    <property type="entry name" value="NifE-like"/>
</dbReference>
<dbReference type="EMBL" id="JACOPP010000004">
    <property type="protein sequence ID" value="MBC5733051.1"/>
    <property type="molecule type" value="Genomic_DNA"/>
</dbReference>
<protein>
    <recommendedName>
        <fullName evidence="1">Nitrogenase/oxidoreductase component 1 domain-containing protein</fullName>
    </recommendedName>
</protein>
<dbReference type="RefSeq" id="WP_186906945.1">
    <property type="nucleotide sequence ID" value="NZ_JACOPP010000004.1"/>
</dbReference>